<dbReference type="PANTHER" id="PTHR33055:SF13">
    <property type="entry name" value="TRANSPOSASE"/>
    <property type="match status" value="1"/>
</dbReference>
<dbReference type="GO" id="GO:0004803">
    <property type="term" value="F:transposase activity"/>
    <property type="evidence" value="ECO:0007669"/>
    <property type="project" value="InterPro"/>
</dbReference>
<dbReference type="PANTHER" id="PTHR33055">
    <property type="entry name" value="TRANSPOSASE FOR INSERTION SEQUENCE ELEMENT IS1111A"/>
    <property type="match status" value="1"/>
</dbReference>
<gene>
    <name evidence="2" type="ORF">CAC02_10735</name>
</gene>
<organism evidence="2 3">
    <name type="scientific">Streptococcus gallolyticus</name>
    <dbReference type="NCBI Taxonomy" id="315405"/>
    <lineage>
        <taxon>Bacteria</taxon>
        <taxon>Bacillati</taxon>
        <taxon>Bacillota</taxon>
        <taxon>Bacilli</taxon>
        <taxon>Lactobacillales</taxon>
        <taxon>Streptococcaceae</taxon>
        <taxon>Streptococcus</taxon>
    </lineage>
</organism>
<dbReference type="InterPro" id="IPR047650">
    <property type="entry name" value="Transpos_IS110"/>
</dbReference>
<evidence type="ECO:0000313" key="2">
    <source>
        <dbReference type="EMBL" id="RCW15959.1"/>
    </source>
</evidence>
<dbReference type="EMBL" id="NETH01000093">
    <property type="protein sequence ID" value="RCW15959.1"/>
    <property type="molecule type" value="Genomic_DNA"/>
</dbReference>
<dbReference type="Pfam" id="PF02371">
    <property type="entry name" value="Transposase_20"/>
    <property type="match status" value="1"/>
</dbReference>
<proteinExistence type="predicted"/>
<name>A0A368UBE2_9STRE</name>
<feature type="domain" description="Transposase IS116/IS110/IS902 C-terminal" evidence="1">
    <location>
        <begin position="118"/>
        <end position="205"/>
    </location>
</feature>
<dbReference type="Proteomes" id="UP000253215">
    <property type="component" value="Unassembled WGS sequence"/>
</dbReference>
<dbReference type="AlphaFoldDB" id="A0A368UBE2"/>
<protein>
    <submittedName>
        <fullName evidence="2">IS110 family transposase</fullName>
    </submittedName>
</protein>
<dbReference type="GO" id="GO:0006313">
    <property type="term" value="P:DNA transposition"/>
    <property type="evidence" value="ECO:0007669"/>
    <property type="project" value="InterPro"/>
</dbReference>
<accession>A0A368UBE2</accession>
<reference evidence="2 3" key="1">
    <citation type="journal article" date="2018" name="Sci. Rep.">
        <title>Network-guided genomic and metagenomic analysis of the faecal microbiota of the critically endangered kakapo.</title>
        <authorList>
            <person name="Waite D.W."/>
            <person name="Dsouza M."/>
            <person name="Sekiguchi Y."/>
            <person name="Hugenholtz P."/>
            <person name="Taylor M.W."/>
        </authorList>
    </citation>
    <scope>NUCLEOTIDE SEQUENCE [LARGE SCALE GENOMIC DNA]</scope>
    <source>
        <strain evidence="2 3">BI02</strain>
    </source>
</reference>
<evidence type="ECO:0000313" key="3">
    <source>
        <dbReference type="Proteomes" id="UP000253215"/>
    </source>
</evidence>
<dbReference type="InterPro" id="IPR003346">
    <property type="entry name" value="Transposase_20"/>
</dbReference>
<dbReference type="GO" id="GO:0003677">
    <property type="term" value="F:DNA binding"/>
    <property type="evidence" value="ECO:0007669"/>
    <property type="project" value="InterPro"/>
</dbReference>
<sequence length="273" mass="31237">MKLTQLQVSEKNRYQNCLTWSNLQIASVVSDVFGKSAQAIIKSILDKPEDKPNIEQLVHKRMKHKVQELENATEGELTPEQAEKIRVIKAHYDALAICKEDLEQMIRELGREYQEQVKLIQTVPGFKEELSALRIISEIGANMTVFDSAGKLCSWAGLVPANNESAGKKYSTRISKGGRYLKPFLVQIANAVVKSEKYPEFRNKYLKLKKRRRHRKAIIAICRRLLVAIYQVLLKQENYNPVLQGLTEIRNPDKTMSVKDAIRFAQQHGFNVS</sequence>
<evidence type="ECO:0000259" key="1">
    <source>
        <dbReference type="Pfam" id="PF02371"/>
    </source>
</evidence>
<comment type="caution">
    <text evidence="2">The sequence shown here is derived from an EMBL/GenBank/DDBJ whole genome shotgun (WGS) entry which is preliminary data.</text>
</comment>